<feature type="compositionally biased region" description="Pro residues" evidence="1">
    <location>
        <begin position="169"/>
        <end position="179"/>
    </location>
</feature>
<feature type="transmembrane region" description="Helical" evidence="2">
    <location>
        <begin position="27"/>
        <end position="45"/>
    </location>
</feature>
<protein>
    <submittedName>
        <fullName evidence="3">Uncharacterized protein</fullName>
    </submittedName>
</protein>
<keyword evidence="2" id="KW-0472">Membrane</keyword>
<evidence type="ECO:0000256" key="1">
    <source>
        <dbReference type="SAM" id="MobiDB-lite"/>
    </source>
</evidence>
<feature type="compositionally biased region" description="Polar residues" evidence="1">
    <location>
        <begin position="206"/>
        <end position="222"/>
    </location>
</feature>
<keyword evidence="2" id="KW-1133">Transmembrane helix</keyword>
<organism evidence="3 4">
    <name type="scientific">Oligella ureolytica</name>
    <dbReference type="NCBI Taxonomy" id="90244"/>
    <lineage>
        <taxon>Bacteria</taxon>
        <taxon>Pseudomonadati</taxon>
        <taxon>Pseudomonadota</taxon>
        <taxon>Betaproteobacteria</taxon>
        <taxon>Burkholderiales</taxon>
        <taxon>Alcaligenaceae</taxon>
        <taxon>Oligella</taxon>
    </lineage>
</organism>
<accession>A0A378XCL3</accession>
<sequence>MLKSRLIKNAEQFRYPDFLTLFNMNKSISTLVLVGISALIVLYILNSFHKVFNRQSIHEQASTATATDQPSVNSAATVQGIINLNEQITESAALAAKENSENDTKLDEAMATTSNSDTEESETADTQSTDNLATASSSSEHIEEEVIADITGTPGDMLRDKPHLQNALPPIPQAPPRPQGSPVITTPSEESFSTTGTSNSSFPAPITNTNPVVDNTSTSSGGSAFPAPITSDSQGSTNSYQGQSSFPAPR</sequence>
<evidence type="ECO:0000256" key="2">
    <source>
        <dbReference type="SAM" id="Phobius"/>
    </source>
</evidence>
<evidence type="ECO:0000313" key="4">
    <source>
        <dbReference type="Proteomes" id="UP000254603"/>
    </source>
</evidence>
<name>A0A378XCL3_9BURK</name>
<proteinExistence type="predicted"/>
<gene>
    <name evidence="3" type="ORF">NCTC11997_00250</name>
</gene>
<dbReference type="AlphaFoldDB" id="A0A378XCL3"/>
<feature type="compositionally biased region" description="Polar residues" evidence="1">
    <location>
        <begin position="230"/>
        <end position="250"/>
    </location>
</feature>
<evidence type="ECO:0000313" key="3">
    <source>
        <dbReference type="EMBL" id="SUA50532.1"/>
    </source>
</evidence>
<feature type="compositionally biased region" description="Basic and acidic residues" evidence="1">
    <location>
        <begin position="98"/>
        <end position="108"/>
    </location>
</feature>
<feature type="region of interest" description="Disordered" evidence="1">
    <location>
        <begin position="95"/>
        <end position="250"/>
    </location>
</feature>
<reference evidence="3 4" key="1">
    <citation type="submission" date="2018-06" db="EMBL/GenBank/DDBJ databases">
        <authorList>
            <consortium name="Pathogen Informatics"/>
            <person name="Doyle S."/>
        </authorList>
    </citation>
    <scope>NUCLEOTIDE SEQUENCE [LARGE SCALE GENOMIC DNA]</scope>
    <source>
        <strain evidence="3 4">NCTC11997</strain>
    </source>
</reference>
<dbReference type="Proteomes" id="UP000254603">
    <property type="component" value="Unassembled WGS sequence"/>
</dbReference>
<dbReference type="EMBL" id="UGSB01000001">
    <property type="protein sequence ID" value="SUA50532.1"/>
    <property type="molecule type" value="Genomic_DNA"/>
</dbReference>
<keyword evidence="2" id="KW-0812">Transmembrane</keyword>
<feature type="compositionally biased region" description="Low complexity" evidence="1">
    <location>
        <begin position="180"/>
        <end position="203"/>
    </location>
</feature>